<keyword evidence="3" id="KW-0540">Nuclease</keyword>
<dbReference type="Pfam" id="PF01368">
    <property type="entry name" value="DHH"/>
    <property type="match status" value="1"/>
</dbReference>
<dbReference type="GO" id="GO:0006281">
    <property type="term" value="P:DNA repair"/>
    <property type="evidence" value="ECO:0007669"/>
    <property type="project" value="InterPro"/>
</dbReference>
<keyword evidence="10" id="KW-1185">Reference proteome</keyword>
<sequence>MIVQLRRRAIGDISILDEINIPILLKRIYIQRGIKNPRELELKTCYLFTNAQFNGIQQAAILLTKALRDKLSIMVVGDFDVDGATSTALVILALKQMGVEKINFLILNRFKDSYGLNTRVVEKVASSGAQIILTVDNGVSSHTAINLAVAKGIPVLVIDHHLPGQTLPNAVSIVNPNLKNCNFQSKNLASVGVAFYLMLALRMELCKSGWFDKNKIAVPKLAKLFDLVALGTVADMVPLDMNNRILVHQGINLIRTGCCRPGIRALVEISNINLTKICASDLGFYISPRLNAAGRLQDMSLSVELLLADNLSTARIIAAKLDRLNKERRLIEQKMFIQALNLCKQIENTKNGIPSGLLLYHQNWHQGVIGIIASQIKEFFYRPVIILAPADNFLLKGSCRSVPSVHIYNLLQILDQLYPNMMLNFGGHAMAAGLTIEQSKLSLFRDSFYSLANQLIKPSMLNKIIWSDGELVGKEISISTAKILREGGPWGVEFTDPLFDGIFCILNKMLIKKVHLKIKLQDISNGLIIDGIIFNINKIILLSIKTKTLYRIAYKLNINYSNHQLQLLIQYIWNL</sequence>
<evidence type="ECO:0000256" key="4">
    <source>
        <dbReference type="ARBA" id="ARBA00022801"/>
    </source>
</evidence>
<evidence type="ECO:0000259" key="6">
    <source>
        <dbReference type="Pfam" id="PF01368"/>
    </source>
</evidence>
<dbReference type="OrthoDB" id="9809852at2"/>
<evidence type="ECO:0000256" key="1">
    <source>
        <dbReference type="ARBA" id="ARBA00005915"/>
    </source>
</evidence>
<dbReference type="Proteomes" id="UP000002427">
    <property type="component" value="Chromosome"/>
</dbReference>
<gene>
    <name evidence="9" type="primary">recJ</name>
    <name evidence="9" type="ordered locus">BCI_0150</name>
</gene>
<dbReference type="InterPro" id="IPR003156">
    <property type="entry name" value="DHHA1_dom"/>
</dbReference>
<dbReference type="EMBL" id="CP000238">
    <property type="protein sequence ID" value="ABF14237.1"/>
    <property type="molecule type" value="Genomic_DNA"/>
</dbReference>
<dbReference type="AlphaFoldDB" id="Q1LTU5"/>
<organism evidence="9 10">
    <name type="scientific">Baumannia cicadellinicola subsp. Homalodisca coagulata</name>
    <dbReference type="NCBI Taxonomy" id="374463"/>
    <lineage>
        <taxon>Bacteria</taxon>
        <taxon>Pseudomonadati</taxon>
        <taxon>Pseudomonadota</taxon>
        <taxon>Gammaproteobacteria</taxon>
        <taxon>Candidatus Palibaumannia</taxon>
    </lineage>
</organism>
<reference evidence="9 10" key="1">
    <citation type="journal article" date="2006" name="PLoS Biol.">
        <title>Metabolic complementarity and genomics of the dual bacterial symbiosis of sharpshooters.</title>
        <authorList>
            <person name="Wu D."/>
            <person name="Daugherty S.C."/>
            <person name="Van Aken S.E."/>
            <person name="Pai G.H."/>
            <person name="Watkins K.L."/>
            <person name="Khouri H."/>
            <person name="Tallon L.J."/>
            <person name="Zaborsky J.M."/>
            <person name="Dunbar H.E."/>
            <person name="Tran P.L."/>
            <person name="Moran N.A."/>
            <person name="Eisen J.A."/>
        </authorList>
    </citation>
    <scope>NUCLEOTIDE SEQUENCE [LARGE SCALE GENOMIC DNA]</scope>
    <source>
        <strain evidence="9">Hc</strain>
    </source>
</reference>
<dbReference type="PANTHER" id="PTHR30255:SF2">
    <property type="entry name" value="SINGLE-STRANDED-DNA-SPECIFIC EXONUCLEASE RECJ"/>
    <property type="match status" value="1"/>
</dbReference>
<dbReference type="InterPro" id="IPR038763">
    <property type="entry name" value="DHH_sf"/>
</dbReference>
<feature type="domain" description="DDH" evidence="6">
    <location>
        <begin position="73"/>
        <end position="232"/>
    </location>
</feature>
<keyword evidence="5 9" id="KW-0269">Exonuclease</keyword>
<dbReference type="InterPro" id="IPR051673">
    <property type="entry name" value="SSDNA_exonuclease_RecJ"/>
</dbReference>
<dbReference type="KEGG" id="bci:BCI_0150"/>
<dbReference type="SUPFAM" id="SSF64182">
    <property type="entry name" value="DHH phosphoesterases"/>
    <property type="match status" value="1"/>
</dbReference>
<dbReference type="GO" id="GO:0008409">
    <property type="term" value="F:5'-3' exonuclease activity"/>
    <property type="evidence" value="ECO:0007669"/>
    <property type="project" value="InterPro"/>
</dbReference>
<dbReference type="FunFam" id="3.90.1640.30:FF:000001">
    <property type="entry name" value="Single-stranded-DNA-specific exonuclease RecJ"/>
    <property type="match status" value="1"/>
</dbReference>
<evidence type="ECO:0000259" key="7">
    <source>
        <dbReference type="Pfam" id="PF02272"/>
    </source>
</evidence>
<dbReference type="RefSeq" id="WP_011520352.1">
    <property type="nucleotide sequence ID" value="NC_007984.1"/>
</dbReference>
<dbReference type="GO" id="GO:0003676">
    <property type="term" value="F:nucleic acid binding"/>
    <property type="evidence" value="ECO:0007669"/>
    <property type="project" value="InterPro"/>
</dbReference>
<evidence type="ECO:0000313" key="9">
    <source>
        <dbReference type="EMBL" id="ABF14237.1"/>
    </source>
</evidence>
<feature type="domain" description="DHHA1" evidence="7">
    <location>
        <begin position="358"/>
        <end position="448"/>
    </location>
</feature>
<dbReference type="Pfam" id="PF17768">
    <property type="entry name" value="RecJ_OB"/>
    <property type="match status" value="1"/>
</dbReference>
<accession>Q1LTU5</accession>
<dbReference type="NCBIfam" id="TIGR00644">
    <property type="entry name" value="recJ"/>
    <property type="match status" value="1"/>
</dbReference>
<evidence type="ECO:0000256" key="5">
    <source>
        <dbReference type="ARBA" id="ARBA00022839"/>
    </source>
</evidence>
<dbReference type="PANTHER" id="PTHR30255">
    <property type="entry name" value="SINGLE-STRANDED-DNA-SPECIFIC EXONUCLEASE RECJ"/>
    <property type="match status" value="1"/>
</dbReference>
<dbReference type="InterPro" id="IPR004610">
    <property type="entry name" value="RecJ"/>
</dbReference>
<evidence type="ECO:0000259" key="8">
    <source>
        <dbReference type="Pfam" id="PF17768"/>
    </source>
</evidence>
<feature type="domain" description="RecJ OB" evidence="8">
    <location>
        <begin position="468"/>
        <end position="570"/>
    </location>
</feature>
<dbReference type="InterPro" id="IPR041122">
    <property type="entry name" value="RecJ_OB"/>
</dbReference>
<dbReference type="HOGENOM" id="CLU_009736_5_1_6"/>
<evidence type="ECO:0000313" key="10">
    <source>
        <dbReference type="Proteomes" id="UP000002427"/>
    </source>
</evidence>
<dbReference type="Pfam" id="PF02272">
    <property type="entry name" value="DHHA1"/>
    <property type="match status" value="1"/>
</dbReference>
<evidence type="ECO:0000256" key="2">
    <source>
        <dbReference type="ARBA" id="ARBA00019841"/>
    </source>
</evidence>
<dbReference type="InterPro" id="IPR001667">
    <property type="entry name" value="DDH_dom"/>
</dbReference>
<protein>
    <recommendedName>
        <fullName evidence="2">Single-stranded-DNA-specific exonuclease RecJ</fullName>
    </recommendedName>
</protein>
<dbReference type="GO" id="GO:0006310">
    <property type="term" value="P:DNA recombination"/>
    <property type="evidence" value="ECO:0007669"/>
    <property type="project" value="InterPro"/>
</dbReference>
<name>Q1LTU5_BAUCH</name>
<comment type="similarity">
    <text evidence="1">Belongs to the RecJ family.</text>
</comment>
<evidence type="ECO:0000256" key="3">
    <source>
        <dbReference type="ARBA" id="ARBA00022722"/>
    </source>
</evidence>
<dbReference type="STRING" id="374463.BCI_0150"/>
<proteinExistence type="inferred from homology"/>
<dbReference type="Gene3D" id="3.90.1640.30">
    <property type="match status" value="1"/>
</dbReference>
<dbReference type="Gene3D" id="3.10.310.30">
    <property type="match status" value="1"/>
</dbReference>
<keyword evidence="4 9" id="KW-0378">Hydrolase</keyword>